<evidence type="ECO:0000313" key="2">
    <source>
        <dbReference type="EMBL" id="CAL5078800.1"/>
    </source>
</evidence>
<dbReference type="EMBL" id="OZ075117">
    <property type="protein sequence ID" value="CAL5078800.1"/>
    <property type="molecule type" value="Genomic_DNA"/>
</dbReference>
<dbReference type="PANTHER" id="PTHR35546:SF106">
    <property type="entry name" value="DUF1618 DOMAIN-CONTAINING PROTEIN"/>
    <property type="match status" value="1"/>
</dbReference>
<accession>A0ABC9FPN4</accession>
<organism evidence="2 3">
    <name type="scientific">Urochloa decumbens</name>
    <dbReference type="NCBI Taxonomy" id="240449"/>
    <lineage>
        <taxon>Eukaryota</taxon>
        <taxon>Viridiplantae</taxon>
        <taxon>Streptophyta</taxon>
        <taxon>Embryophyta</taxon>
        <taxon>Tracheophyta</taxon>
        <taxon>Spermatophyta</taxon>
        <taxon>Magnoliopsida</taxon>
        <taxon>Liliopsida</taxon>
        <taxon>Poales</taxon>
        <taxon>Poaceae</taxon>
        <taxon>PACMAD clade</taxon>
        <taxon>Panicoideae</taxon>
        <taxon>Panicodae</taxon>
        <taxon>Paniceae</taxon>
        <taxon>Melinidinae</taxon>
        <taxon>Urochloa</taxon>
    </lineage>
</organism>
<dbReference type="Proteomes" id="UP001497457">
    <property type="component" value="Chromosome 7b"/>
</dbReference>
<dbReference type="PROSITE" id="PS50181">
    <property type="entry name" value="FBOX"/>
    <property type="match status" value="1"/>
</dbReference>
<keyword evidence="3" id="KW-1185">Reference proteome</keyword>
<gene>
    <name evidence="2" type="ORF">URODEC1_LOCUS107307</name>
</gene>
<dbReference type="Pfam" id="PF24750">
    <property type="entry name" value="b-prop_At3g26010-like"/>
    <property type="match status" value="1"/>
</dbReference>
<dbReference type="InterPro" id="IPR001810">
    <property type="entry name" value="F-box_dom"/>
</dbReference>
<dbReference type="InterPro" id="IPR055290">
    <property type="entry name" value="At3g26010-like"/>
</dbReference>
<dbReference type="CDD" id="cd22157">
    <property type="entry name" value="F-box_AtFBW1-like"/>
    <property type="match status" value="1"/>
</dbReference>
<dbReference type="PANTHER" id="PTHR35546">
    <property type="entry name" value="F-BOX PROTEIN INTERACTION DOMAIN PROTEIN-RELATED"/>
    <property type="match status" value="1"/>
</dbReference>
<dbReference type="Gene3D" id="1.20.1280.50">
    <property type="match status" value="1"/>
</dbReference>
<sequence>MALQGAEEGSHPPAAAAAVDPDHLLLSAQWECGGRHRGRSAVVGIGLPDDPLLEILSRLPVKSLFRFKCVSKAWFGFIADRLSKIPQTLQGFFYGHGHFIDLLGGSMPPVDSSFSSLEKLPEIEEIILLNSCNGLVLFLHRRYSDAQTLGYIVCNPATKEWVAVPNSGWTPGESDEDYTLRDLLAATYLIFDPAVSSWFKLVQFCHDSGNNIVQVHTYSSESAAWSSRAVECWLRESIRTWVGSAYINGILHLTVYCCSDDRDVIVAVDREGGKSRIIRWPEEENGELVFLGQSQGHLHCMSGHRDWSGMMTKRSIWVFEDYGTEQWILKDSVSSLQLFGESSFCFPDSAIAIHPTHNMVFFAHRFSKKLVSYDMDSKEVSAVCTLETCTGPITPYFPYFVESIALAKKH</sequence>
<reference evidence="2" key="1">
    <citation type="submission" date="2024-10" db="EMBL/GenBank/DDBJ databases">
        <authorList>
            <person name="Ryan C."/>
        </authorList>
    </citation>
    <scope>NUCLEOTIDE SEQUENCE [LARGE SCALE GENOMIC DNA]</scope>
</reference>
<dbReference type="InterPro" id="IPR056592">
    <property type="entry name" value="Beta-prop_At3g26010-like"/>
</dbReference>
<name>A0ABC9FPN4_9POAL</name>
<evidence type="ECO:0000259" key="1">
    <source>
        <dbReference type="PROSITE" id="PS50181"/>
    </source>
</evidence>
<evidence type="ECO:0000313" key="3">
    <source>
        <dbReference type="Proteomes" id="UP001497457"/>
    </source>
</evidence>
<dbReference type="SUPFAM" id="SSF63825">
    <property type="entry name" value="YWTD domain"/>
    <property type="match status" value="1"/>
</dbReference>
<dbReference type="SUPFAM" id="SSF81383">
    <property type="entry name" value="F-box domain"/>
    <property type="match status" value="1"/>
</dbReference>
<protein>
    <recommendedName>
        <fullName evidence="1">F-box domain-containing protein</fullName>
    </recommendedName>
</protein>
<feature type="domain" description="F-box" evidence="1">
    <location>
        <begin position="41"/>
        <end position="89"/>
    </location>
</feature>
<dbReference type="AlphaFoldDB" id="A0ABC9FPN4"/>
<dbReference type="Pfam" id="PF00646">
    <property type="entry name" value="F-box"/>
    <property type="match status" value="1"/>
</dbReference>
<dbReference type="SMART" id="SM00256">
    <property type="entry name" value="FBOX"/>
    <property type="match status" value="1"/>
</dbReference>
<proteinExistence type="predicted"/>
<dbReference type="InterPro" id="IPR036047">
    <property type="entry name" value="F-box-like_dom_sf"/>
</dbReference>